<accession>A0ABD1RLF7</accession>
<feature type="compositionally biased region" description="Pro residues" evidence="11">
    <location>
        <begin position="132"/>
        <end position="149"/>
    </location>
</feature>
<keyword evidence="5" id="KW-0336">GPI-anchor</keyword>
<evidence type="ECO:0000256" key="1">
    <source>
        <dbReference type="ARBA" id="ARBA00004609"/>
    </source>
</evidence>
<dbReference type="SMART" id="SM00499">
    <property type="entry name" value="AAI"/>
    <property type="match status" value="1"/>
</dbReference>
<keyword evidence="6 12" id="KW-0732">Signal</keyword>
<dbReference type="Gene3D" id="1.10.110.10">
    <property type="entry name" value="Plant lipid-transfer and hydrophobic proteins"/>
    <property type="match status" value="1"/>
</dbReference>
<dbReference type="InterPro" id="IPR016140">
    <property type="entry name" value="Bifunc_inhib/LTP/seed_store"/>
</dbReference>
<evidence type="ECO:0000256" key="4">
    <source>
        <dbReference type="ARBA" id="ARBA00022475"/>
    </source>
</evidence>
<evidence type="ECO:0000259" key="13">
    <source>
        <dbReference type="SMART" id="SM00499"/>
    </source>
</evidence>
<evidence type="ECO:0000256" key="8">
    <source>
        <dbReference type="ARBA" id="ARBA00023157"/>
    </source>
</evidence>
<keyword evidence="9" id="KW-0325">Glycoprotein</keyword>
<dbReference type="PROSITE" id="PS51257">
    <property type="entry name" value="PROKAR_LIPOPROTEIN"/>
    <property type="match status" value="1"/>
</dbReference>
<protein>
    <submittedName>
        <fullName evidence="14">Non-specific lipid-transfer protein-like protein</fullName>
    </submittedName>
</protein>
<evidence type="ECO:0000256" key="6">
    <source>
        <dbReference type="ARBA" id="ARBA00022729"/>
    </source>
</evidence>
<proteinExistence type="inferred from homology"/>
<keyword evidence="4" id="KW-1003">Cell membrane</keyword>
<evidence type="ECO:0000256" key="11">
    <source>
        <dbReference type="SAM" id="MobiDB-lite"/>
    </source>
</evidence>
<feature type="domain" description="Bifunctional inhibitor/plant lipid transfer protein/seed storage helical" evidence="13">
    <location>
        <begin position="46"/>
        <end position="124"/>
    </location>
</feature>
<dbReference type="InterPro" id="IPR000528">
    <property type="entry name" value="Plant_nsLTP"/>
</dbReference>
<feature type="chain" id="PRO_5044794956" evidence="12">
    <location>
        <begin position="22"/>
        <end position="196"/>
    </location>
</feature>
<evidence type="ECO:0000256" key="2">
    <source>
        <dbReference type="ARBA" id="ARBA00009748"/>
    </source>
</evidence>
<dbReference type="AlphaFoldDB" id="A0ABD1RLF7"/>
<dbReference type="Pfam" id="PF14368">
    <property type="entry name" value="LTP_2"/>
    <property type="match status" value="1"/>
</dbReference>
<feature type="signal peptide" evidence="12">
    <location>
        <begin position="1"/>
        <end position="21"/>
    </location>
</feature>
<organism evidence="14 15">
    <name type="scientific">Forsythia ovata</name>
    <dbReference type="NCBI Taxonomy" id="205694"/>
    <lineage>
        <taxon>Eukaryota</taxon>
        <taxon>Viridiplantae</taxon>
        <taxon>Streptophyta</taxon>
        <taxon>Embryophyta</taxon>
        <taxon>Tracheophyta</taxon>
        <taxon>Spermatophyta</taxon>
        <taxon>Magnoliopsida</taxon>
        <taxon>eudicotyledons</taxon>
        <taxon>Gunneridae</taxon>
        <taxon>Pentapetalae</taxon>
        <taxon>asterids</taxon>
        <taxon>lamiids</taxon>
        <taxon>Lamiales</taxon>
        <taxon>Oleaceae</taxon>
        <taxon>Forsythieae</taxon>
        <taxon>Forsythia</taxon>
    </lineage>
</organism>
<comment type="subcellular location">
    <subcellularLocation>
        <location evidence="1">Cell membrane</location>
        <topology evidence="1">Lipid-anchor</topology>
        <topology evidence="1">GPI-anchor</topology>
    </subcellularLocation>
</comment>
<evidence type="ECO:0000313" key="15">
    <source>
        <dbReference type="Proteomes" id="UP001604277"/>
    </source>
</evidence>
<dbReference type="PANTHER" id="PTHR33044">
    <property type="entry name" value="BIFUNCTIONAL INHIBITOR/LIPID-TRANSFER PROTEIN/SEED STORAGE 2S ALBUMIN SUPERFAMILY PROTEIN-RELATED"/>
    <property type="match status" value="1"/>
</dbReference>
<name>A0ABD1RLF7_9LAMI</name>
<evidence type="ECO:0000256" key="9">
    <source>
        <dbReference type="ARBA" id="ARBA00023180"/>
    </source>
</evidence>
<comment type="caution">
    <text evidence="14">The sequence shown here is derived from an EMBL/GenBank/DDBJ whole genome shotgun (WGS) entry which is preliminary data.</text>
</comment>
<dbReference type="InterPro" id="IPR036312">
    <property type="entry name" value="Bifun_inhib/LTP/seed_sf"/>
</dbReference>
<sequence length="196" mass="20387">MNMKNLLTVLCILIVVATGCSEHNHGNARLHPQPPPEAPAPAAEDCTSLIFKMADCMSFLGNDENEKKPEASCCSGFKMVVHKDADCICEALKSSVSLGIDVNMTKAMKLPSACGLSSFNLNKCKVNTPSTASPPPKSPPITTNPPASPSGPAKTPSHQPPAPSPASSGAYTTCATFSILFSLVVSATSFLNVLAN</sequence>
<evidence type="ECO:0000256" key="3">
    <source>
        <dbReference type="ARBA" id="ARBA00022448"/>
    </source>
</evidence>
<evidence type="ECO:0000256" key="5">
    <source>
        <dbReference type="ARBA" id="ARBA00022622"/>
    </source>
</evidence>
<dbReference type="GO" id="GO:0098552">
    <property type="term" value="C:side of membrane"/>
    <property type="evidence" value="ECO:0007669"/>
    <property type="project" value="UniProtKB-KW"/>
</dbReference>
<dbReference type="FunFam" id="1.10.110.10:FF:000001">
    <property type="entry name" value="Bifunctional inhibitor/lipid-transfer protein/seed storage 2S albumin superfamily protein"/>
    <property type="match status" value="1"/>
</dbReference>
<comment type="similarity">
    <text evidence="2">Belongs to the plant LTP family.</text>
</comment>
<keyword evidence="3" id="KW-0813">Transport</keyword>
<evidence type="ECO:0000256" key="10">
    <source>
        <dbReference type="ARBA" id="ARBA00023288"/>
    </source>
</evidence>
<keyword evidence="15" id="KW-1185">Reference proteome</keyword>
<feature type="region of interest" description="Disordered" evidence="11">
    <location>
        <begin position="128"/>
        <end position="167"/>
    </location>
</feature>
<keyword evidence="7" id="KW-0446">Lipid-binding</keyword>
<dbReference type="InterPro" id="IPR043325">
    <property type="entry name" value="LTSS"/>
</dbReference>
<dbReference type="SUPFAM" id="SSF47699">
    <property type="entry name" value="Bifunctional inhibitor/lipid-transfer protein/seed storage 2S albumin"/>
    <property type="match status" value="1"/>
</dbReference>
<reference evidence="15" key="1">
    <citation type="submission" date="2024-07" db="EMBL/GenBank/DDBJ databases">
        <title>Two chromosome-level genome assemblies of Korean endemic species Abeliophyllum distichum and Forsythia ovata (Oleaceae).</title>
        <authorList>
            <person name="Jang H."/>
        </authorList>
    </citation>
    <scope>NUCLEOTIDE SEQUENCE [LARGE SCALE GENOMIC DNA]</scope>
</reference>
<dbReference type="CDD" id="cd00010">
    <property type="entry name" value="AAI_LTSS"/>
    <property type="match status" value="1"/>
</dbReference>
<dbReference type="PRINTS" id="PR00382">
    <property type="entry name" value="LIPIDTRNSFER"/>
</dbReference>
<evidence type="ECO:0000256" key="12">
    <source>
        <dbReference type="SAM" id="SignalP"/>
    </source>
</evidence>
<dbReference type="GO" id="GO:0005886">
    <property type="term" value="C:plasma membrane"/>
    <property type="evidence" value="ECO:0007669"/>
    <property type="project" value="UniProtKB-SubCell"/>
</dbReference>
<evidence type="ECO:0000313" key="14">
    <source>
        <dbReference type="EMBL" id="KAL2489243.1"/>
    </source>
</evidence>
<dbReference type="EMBL" id="JBFOLJ010000012">
    <property type="protein sequence ID" value="KAL2489243.1"/>
    <property type="molecule type" value="Genomic_DNA"/>
</dbReference>
<keyword evidence="8" id="KW-1015">Disulfide bond</keyword>
<dbReference type="Proteomes" id="UP001604277">
    <property type="component" value="Unassembled WGS sequence"/>
</dbReference>
<dbReference type="GO" id="GO:0008289">
    <property type="term" value="F:lipid binding"/>
    <property type="evidence" value="ECO:0007669"/>
    <property type="project" value="UniProtKB-KW"/>
</dbReference>
<keyword evidence="10" id="KW-0449">Lipoprotein</keyword>
<evidence type="ECO:0000256" key="7">
    <source>
        <dbReference type="ARBA" id="ARBA00023121"/>
    </source>
</evidence>
<keyword evidence="5" id="KW-0472">Membrane</keyword>
<gene>
    <name evidence="14" type="ORF">Fot_42535</name>
</gene>